<protein>
    <recommendedName>
        <fullName evidence="4">LVIVD repeat-containing protein</fullName>
    </recommendedName>
</protein>
<gene>
    <name evidence="2" type="ORF">OU798_14930</name>
</gene>
<dbReference type="InterPro" id="IPR011047">
    <property type="entry name" value="Quinoprotein_ADH-like_sf"/>
</dbReference>
<dbReference type="InterPro" id="IPR013211">
    <property type="entry name" value="LVIVD"/>
</dbReference>
<dbReference type="SUPFAM" id="SSF50998">
    <property type="entry name" value="Quinoprotein alcohol dehydrogenase-like"/>
    <property type="match status" value="1"/>
</dbReference>
<organism evidence="2 3">
    <name type="scientific">Draconibacterium aestuarii</name>
    <dbReference type="NCBI Taxonomy" id="2998507"/>
    <lineage>
        <taxon>Bacteria</taxon>
        <taxon>Pseudomonadati</taxon>
        <taxon>Bacteroidota</taxon>
        <taxon>Bacteroidia</taxon>
        <taxon>Marinilabiliales</taxon>
        <taxon>Prolixibacteraceae</taxon>
        <taxon>Draconibacterium</taxon>
    </lineage>
</organism>
<evidence type="ECO:0000313" key="3">
    <source>
        <dbReference type="Proteomes" id="UP001145087"/>
    </source>
</evidence>
<evidence type="ECO:0000313" key="2">
    <source>
        <dbReference type="EMBL" id="MCY1721647.1"/>
    </source>
</evidence>
<proteinExistence type="predicted"/>
<keyword evidence="3" id="KW-1185">Reference proteome</keyword>
<dbReference type="AlphaFoldDB" id="A0A9X3J758"/>
<name>A0A9X3J758_9BACT</name>
<keyword evidence="1" id="KW-0732">Signal</keyword>
<evidence type="ECO:0000256" key="1">
    <source>
        <dbReference type="SAM" id="SignalP"/>
    </source>
</evidence>
<dbReference type="EMBL" id="JAPOHD010000028">
    <property type="protein sequence ID" value="MCY1721647.1"/>
    <property type="molecule type" value="Genomic_DNA"/>
</dbReference>
<dbReference type="Pfam" id="PF08309">
    <property type="entry name" value="LVIVD"/>
    <property type="match status" value="2"/>
</dbReference>
<feature type="chain" id="PRO_5040733999" description="LVIVD repeat-containing protein" evidence="1">
    <location>
        <begin position="22"/>
        <end position="426"/>
    </location>
</feature>
<comment type="caution">
    <text evidence="2">The sequence shown here is derived from an EMBL/GenBank/DDBJ whole genome shotgun (WGS) entry which is preliminary data.</text>
</comment>
<evidence type="ECO:0008006" key="4">
    <source>
        <dbReference type="Google" id="ProtNLM"/>
    </source>
</evidence>
<dbReference type="RefSeq" id="WP_343333978.1">
    <property type="nucleotide sequence ID" value="NZ_JAPOHD010000028.1"/>
</dbReference>
<reference evidence="2" key="1">
    <citation type="submission" date="2022-11" db="EMBL/GenBank/DDBJ databases">
        <title>Marilongibacter aestuarii gen. nov., sp. nov., isolated from tidal flat sediment.</title>
        <authorList>
            <person name="Jiayan W."/>
        </authorList>
    </citation>
    <scope>NUCLEOTIDE SEQUENCE</scope>
    <source>
        <strain evidence="2">Z1-6</strain>
    </source>
</reference>
<dbReference type="PROSITE" id="PS51257">
    <property type="entry name" value="PROKAR_LIPOPROTEIN"/>
    <property type="match status" value="1"/>
</dbReference>
<feature type="signal peptide" evidence="1">
    <location>
        <begin position="1"/>
        <end position="21"/>
    </location>
</feature>
<dbReference type="Proteomes" id="UP001145087">
    <property type="component" value="Unassembled WGS sequence"/>
</dbReference>
<sequence>MKTLKSIVTLTLLLIGFTSCMDEYTEEFTANKPVYLSYEDLRSAVQLTESRDLVNPGKIYFKDGYLFINEELDGVHVIDNSNPENPTNIGFIEIPGNVDIAIKNNTLYADSYIDLVAIDISNINQPVEINRVEGILPYILPETDNDYRIAEIDEEKGVVVDWEITKVRQEMEYHYYPYYFKTEYDYAYADMTTNVGGGDQGTTFGVGGSMARFGLYDDYLYAVDMSVLHILDVKDDENPKDIGKQNVGWDVETMFIYDGHMFFGTRSGMRIFSLEVPTVPTYVSDFWHITSCDPVVVADGYAYITLRGGNDCGSTVNRLDVLQLSDNYIDNTLVGSYPLHGPYGLGIDDQILFVCDGDAGLKVYDVSDKTQIDDHMISSFPQINAYDVIPLNNYLFMIGENGFYQYDYSDLQNIRQVSFIAVLKEQ</sequence>
<accession>A0A9X3J758</accession>